<reference evidence="1 2" key="1">
    <citation type="submission" date="2016-05" db="EMBL/GenBank/DDBJ databases">
        <title>Complete genome sequence of Corynebacterium crudilactis, a new Corynebacterium species isolated from raw cow's milk.</title>
        <authorList>
            <person name="Christian R."/>
            <person name="Zimmermann J."/>
            <person name="Lipski A."/>
            <person name="Kalinowski J."/>
        </authorList>
    </citation>
    <scope>NUCLEOTIDE SEQUENCE [LARGE SCALE GENOMIC DNA]</scope>
    <source>
        <strain evidence="1 2">JZ16</strain>
    </source>
</reference>
<accession>A0A172QRY9</accession>
<sequence length="399" mass="42744">MVSKLPLRRTKKDFIATGVIAALAVIGIGTVWATAPIRGTELSPAQEPFVAAATTDHIPNQLHEQWRITDTSNNHKPAITGGVISTADGNTINTYTPDGSLLWSYKRDKELCSFSSGVDAVIATYKTGIGCGDVTSINANDGTYKATRSAISSDQVAPIISNDRIGVLGDERVELWRSDLVRTIEYGDVEAPQESGQQPHPECSITSAMTRKELLAITETCPDGSAFLRFMDTTPEDSRAPEITQDIQIADGTIVAIGQSAAAIYVNEPSPKILSYNDDGELIGEHAVEAVGFPDAPFQLHTADLPHHMSWFNGKSLVLLSPSQLNVRQSFNDALGTGIAVDGKLLYPTIEGIAVANWNTGEVLRTIPVDRADYKGEVSLGVVGQVFVEKRGSQIVALG</sequence>
<protein>
    <submittedName>
        <fullName evidence="1">Uncharacterized protein</fullName>
    </submittedName>
</protein>
<name>A0A172QRY9_9CORY</name>
<proteinExistence type="predicted"/>
<gene>
    <name evidence="1" type="ORF">ccrud_03750</name>
</gene>
<dbReference type="KEGG" id="ccjz:ccrud_03750"/>
<organism evidence="1 2">
    <name type="scientific">Corynebacterium crudilactis</name>
    <dbReference type="NCBI Taxonomy" id="1652495"/>
    <lineage>
        <taxon>Bacteria</taxon>
        <taxon>Bacillati</taxon>
        <taxon>Actinomycetota</taxon>
        <taxon>Actinomycetes</taxon>
        <taxon>Mycobacteriales</taxon>
        <taxon>Corynebacteriaceae</taxon>
        <taxon>Corynebacterium</taxon>
    </lineage>
</organism>
<keyword evidence="2" id="KW-1185">Reference proteome</keyword>
<dbReference type="RefSeq" id="WP_066564924.1">
    <property type="nucleotide sequence ID" value="NZ_CP015622.1"/>
</dbReference>
<dbReference type="AlphaFoldDB" id="A0A172QRY9"/>
<dbReference type="Proteomes" id="UP000076929">
    <property type="component" value="Chromosome"/>
</dbReference>
<dbReference type="OrthoDB" id="5182370at2"/>
<dbReference type="STRING" id="1652495.ccrud_03750"/>
<evidence type="ECO:0000313" key="1">
    <source>
        <dbReference type="EMBL" id="ANE03420.1"/>
    </source>
</evidence>
<evidence type="ECO:0000313" key="2">
    <source>
        <dbReference type="Proteomes" id="UP000076929"/>
    </source>
</evidence>
<dbReference type="EMBL" id="CP015622">
    <property type="protein sequence ID" value="ANE03420.1"/>
    <property type="molecule type" value="Genomic_DNA"/>
</dbReference>